<evidence type="ECO:0000313" key="3">
    <source>
        <dbReference type="Proteomes" id="UP000054937"/>
    </source>
</evidence>
<dbReference type="Proteomes" id="UP000054937">
    <property type="component" value="Unassembled WGS sequence"/>
</dbReference>
<dbReference type="InParanoid" id="A0A0V0QMK5"/>
<dbReference type="PANTHER" id="PTHR43451">
    <property type="entry name" value="ACETYLTRANSFERASE (GNAT) FAMILY PROTEIN"/>
    <property type="match status" value="1"/>
</dbReference>
<protein>
    <submittedName>
        <fullName evidence="2">Acyl-CoA N-acyltransferase</fullName>
    </submittedName>
</protein>
<keyword evidence="2" id="KW-0012">Acyltransferase</keyword>
<comment type="caution">
    <text evidence="2">The sequence shown here is derived from an EMBL/GenBank/DDBJ whole genome shotgun (WGS) entry which is preliminary data.</text>
</comment>
<dbReference type="PANTHER" id="PTHR43451:SF1">
    <property type="entry name" value="ACETYLTRANSFERASE"/>
    <property type="match status" value="1"/>
</dbReference>
<dbReference type="Gene3D" id="3.40.630.30">
    <property type="match status" value="1"/>
</dbReference>
<sequence length="190" mass="21818">MEIITYQRCVIGEEEQISQMIQKVFEDQISKESDMQKYFSKFSDPETFSKRVFHGKSFALTAKAKKSIRDKGEIVGIIEISDYCHLNMIFVDPKHQRKGIASYLLEIALETCKQFNKGIQQLTVAATSNALPFFVKYGFIAQEDKEEAGAHLKKINSHGSDQPYKVSHGLEYLPMQFKIKSKGNFHQQRV</sequence>
<dbReference type="EMBL" id="LDAU01000131">
    <property type="protein sequence ID" value="KRX03490.1"/>
    <property type="molecule type" value="Genomic_DNA"/>
</dbReference>
<dbReference type="CDD" id="cd04301">
    <property type="entry name" value="NAT_SF"/>
    <property type="match status" value="1"/>
</dbReference>
<organism evidence="2 3">
    <name type="scientific">Pseudocohnilembus persalinus</name>
    <name type="common">Ciliate</name>
    <dbReference type="NCBI Taxonomy" id="266149"/>
    <lineage>
        <taxon>Eukaryota</taxon>
        <taxon>Sar</taxon>
        <taxon>Alveolata</taxon>
        <taxon>Ciliophora</taxon>
        <taxon>Intramacronucleata</taxon>
        <taxon>Oligohymenophorea</taxon>
        <taxon>Scuticociliatia</taxon>
        <taxon>Philasterida</taxon>
        <taxon>Pseudocohnilembidae</taxon>
        <taxon>Pseudocohnilembus</taxon>
    </lineage>
</organism>
<evidence type="ECO:0000259" key="1">
    <source>
        <dbReference type="PROSITE" id="PS51186"/>
    </source>
</evidence>
<dbReference type="AlphaFoldDB" id="A0A0V0QMK5"/>
<evidence type="ECO:0000313" key="2">
    <source>
        <dbReference type="EMBL" id="KRX03490.1"/>
    </source>
</evidence>
<dbReference type="InterPro" id="IPR000182">
    <property type="entry name" value="GNAT_dom"/>
</dbReference>
<gene>
    <name evidence="2" type="ORF">PPERSA_02869</name>
</gene>
<name>A0A0V0QMK5_PSEPJ</name>
<dbReference type="InterPro" id="IPR052564">
    <property type="entry name" value="N-acetyltrans/Recomb-assoc"/>
</dbReference>
<proteinExistence type="predicted"/>
<accession>A0A0V0QMK5</accession>
<reference evidence="2 3" key="1">
    <citation type="journal article" date="2015" name="Sci. Rep.">
        <title>Genome of the facultative scuticociliatosis pathogen Pseudocohnilembus persalinus provides insight into its virulence through horizontal gene transfer.</title>
        <authorList>
            <person name="Xiong J."/>
            <person name="Wang G."/>
            <person name="Cheng J."/>
            <person name="Tian M."/>
            <person name="Pan X."/>
            <person name="Warren A."/>
            <person name="Jiang C."/>
            <person name="Yuan D."/>
            <person name="Miao W."/>
        </authorList>
    </citation>
    <scope>NUCLEOTIDE SEQUENCE [LARGE SCALE GENOMIC DNA]</scope>
    <source>
        <strain evidence="2">36N120E</strain>
    </source>
</reference>
<feature type="domain" description="N-acetyltransferase" evidence="1">
    <location>
        <begin position="1"/>
        <end position="180"/>
    </location>
</feature>
<dbReference type="Pfam" id="PF13673">
    <property type="entry name" value="Acetyltransf_10"/>
    <property type="match status" value="1"/>
</dbReference>
<dbReference type="PROSITE" id="PS51186">
    <property type="entry name" value="GNAT"/>
    <property type="match status" value="1"/>
</dbReference>
<dbReference type="SUPFAM" id="SSF55729">
    <property type="entry name" value="Acyl-CoA N-acyltransferases (Nat)"/>
    <property type="match status" value="1"/>
</dbReference>
<dbReference type="InterPro" id="IPR016181">
    <property type="entry name" value="Acyl_CoA_acyltransferase"/>
</dbReference>
<keyword evidence="3" id="KW-1185">Reference proteome</keyword>
<keyword evidence="2" id="KW-0808">Transferase</keyword>
<dbReference type="OrthoDB" id="41532at2759"/>
<dbReference type="GO" id="GO:0016747">
    <property type="term" value="F:acyltransferase activity, transferring groups other than amino-acyl groups"/>
    <property type="evidence" value="ECO:0007669"/>
    <property type="project" value="InterPro"/>
</dbReference>